<evidence type="ECO:0000256" key="4">
    <source>
        <dbReference type="ARBA" id="ARBA00022989"/>
    </source>
</evidence>
<evidence type="ECO:0000256" key="6">
    <source>
        <dbReference type="ARBA" id="ARBA00038076"/>
    </source>
</evidence>
<gene>
    <name evidence="10" type="ORF">J2S57_006452</name>
</gene>
<dbReference type="PANTHER" id="PTHR30572:SF4">
    <property type="entry name" value="ABC TRANSPORTER PERMEASE YTRF"/>
    <property type="match status" value="1"/>
</dbReference>
<comment type="similarity">
    <text evidence="6">Belongs to the ABC-4 integral membrane protein family.</text>
</comment>
<keyword evidence="11" id="KW-1185">Reference proteome</keyword>
<organism evidence="10 11">
    <name type="scientific">Kineosporia succinea</name>
    <dbReference type="NCBI Taxonomy" id="84632"/>
    <lineage>
        <taxon>Bacteria</taxon>
        <taxon>Bacillati</taxon>
        <taxon>Actinomycetota</taxon>
        <taxon>Actinomycetes</taxon>
        <taxon>Kineosporiales</taxon>
        <taxon>Kineosporiaceae</taxon>
        <taxon>Kineosporia</taxon>
    </lineage>
</organism>
<evidence type="ECO:0000259" key="8">
    <source>
        <dbReference type="Pfam" id="PF02687"/>
    </source>
</evidence>
<reference evidence="10 11" key="1">
    <citation type="submission" date="2023-07" db="EMBL/GenBank/DDBJ databases">
        <title>Sequencing the genomes of 1000 actinobacteria strains.</title>
        <authorList>
            <person name="Klenk H.-P."/>
        </authorList>
    </citation>
    <scope>NUCLEOTIDE SEQUENCE [LARGE SCALE GENOMIC DNA]</scope>
    <source>
        <strain evidence="10 11">DSM 44388</strain>
    </source>
</reference>
<dbReference type="Proteomes" id="UP001235712">
    <property type="component" value="Unassembled WGS sequence"/>
</dbReference>
<evidence type="ECO:0000259" key="9">
    <source>
        <dbReference type="Pfam" id="PF12704"/>
    </source>
</evidence>
<dbReference type="Pfam" id="PF12704">
    <property type="entry name" value="MacB_PCD"/>
    <property type="match status" value="1"/>
</dbReference>
<dbReference type="InterPro" id="IPR050250">
    <property type="entry name" value="Macrolide_Exporter_MacB"/>
</dbReference>
<feature type="domain" description="ABC3 transporter permease C-terminal" evidence="8">
    <location>
        <begin position="267"/>
        <end position="379"/>
    </location>
</feature>
<evidence type="ECO:0000256" key="3">
    <source>
        <dbReference type="ARBA" id="ARBA00022692"/>
    </source>
</evidence>
<keyword evidence="3 7" id="KW-0812">Transmembrane</keyword>
<dbReference type="EMBL" id="JAUSQZ010000001">
    <property type="protein sequence ID" value="MDP9830703.1"/>
    <property type="molecule type" value="Genomic_DNA"/>
</dbReference>
<evidence type="ECO:0000256" key="7">
    <source>
        <dbReference type="SAM" id="Phobius"/>
    </source>
</evidence>
<evidence type="ECO:0000256" key="2">
    <source>
        <dbReference type="ARBA" id="ARBA00022475"/>
    </source>
</evidence>
<feature type="domain" description="MacB-like periplasmic core" evidence="9">
    <location>
        <begin position="22"/>
        <end position="224"/>
    </location>
</feature>
<comment type="subcellular location">
    <subcellularLocation>
        <location evidence="1">Cell membrane</location>
        <topology evidence="1">Multi-pass membrane protein</topology>
    </subcellularLocation>
</comment>
<evidence type="ECO:0000313" key="11">
    <source>
        <dbReference type="Proteomes" id="UP001235712"/>
    </source>
</evidence>
<proteinExistence type="inferred from homology"/>
<feature type="transmembrane region" description="Helical" evidence="7">
    <location>
        <begin position="316"/>
        <end position="340"/>
    </location>
</feature>
<evidence type="ECO:0000313" key="10">
    <source>
        <dbReference type="EMBL" id="MDP9830703.1"/>
    </source>
</evidence>
<feature type="transmembrane region" description="Helical" evidence="7">
    <location>
        <begin position="21"/>
        <end position="43"/>
    </location>
</feature>
<feature type="transmembrane region" description="Helical" evidence="7">
    <location>
        <begin position="346"/>
        <end position="369"/>
    </location>
</feature>
<evidence type="ECO:0000256" key="5">
    <source>
        <dbReference type="ARBA" id="ARBA00023136"/>
    </source>
</evidence>
<keyword evidence="4 7" id="KW-1133">Transmembrane helix</keyword>
<dbReference type="Pfam" id="PF02687">
    <property type="entry name" value="FtsX"/>
    <property type="match status" value="1"/>
</dbReference>
<feature type="transmembrane region" description="Helical" evidence="7">
    <location>
        <begin position="262"/>
        <end position="288"/>
    </location>
</feature>
<keyword evidence="5 7" id="KW-0472">Membrane</keyword>
<keyword evidence="2" id="KW-1003">Cell membrane</keyword>
<dbReference type="InterPro" id="IPR025857">
    <property type="entry name" value="MacB_PCD"/>
</dbReference>
<dbReference type="InterPro" id="IPR003838">
    <property type="entry name" value="ABC3_permease_C"/>
</dbReference>
<evidence type="ECO:0000256" key="1">
    <source>
        <dbReference type="ARBA" id="ARBA00004651"/>
    </source>
</evidence>
<protein>
    <submittedName>
        <fullName evidence="10">ABC transport system permease protein</fullName>
    </submittedName>
</protein>
<comment type="caution">
    <text evidence="10">The sequence shown here is derived from an EMBL/GenBank/DDBJ whole genome shotgun (WGS) entry which is preliminary data.</text>
</comment>
<dbReference type="PANTHER" id="PTHR30572">
    <property type="entry name" value="MEMBRANE COMPONENT OF TRANSPORTER-RELATED"/>
    <property type="match status" value="1"/>
</dbReference>
<name>A0ABT9PDC6_9ACTN</name>
<sequence length="386" mass="39082">MKILDTLSLGALGIRVRRARAGLSALGISIGIATMIVVTAVPASSQADLMRQLSALGTNLLQVTAVPDQDPPARIPESAVAMVSRIQPVTEVSAVGNTHTPVRRNAEIAADANPDLAVLAAAPGLMPAVGGSLAAGHWLDPGLPTTVLGARTAARLGITSLDHAPLVTIGSTEFAVVGLLEPVALTPDLDYAALVGWPVATHTLGFDGHPTALYVRSVEAQLEAVRSVLATTVAPERPGDVTVSRPSDALAAKRATQQNFSVLFLGLAGVALVVGGIGVANTMVISVLERRAEIGLRRALGATRGQIRSQFLTESVMLAGLGGLAGTLLGVLATAGYASWNGWPVVIPAAAALAGVIGAVAVGVLAGLYPAVRASRLTPTVALAST</sequence>
<accession>A0ABT9PDC6</accession>